<reference evidence="1" key="1">
    <citation type="submission" date="2014-11" db="EMBL/GenBank/DDBJ databases">
        <authorList>
            <person name="Amaro Gonzalez C."/>
        </authorList>
    </citation>
    <scope>NUCLEOTIDE SEQUENCE</scope>
</reference>
<proteinExistence type="predicted"/>
<accession>A0A0E9WYZ8</accession>
<protein>
    <submittedName>
        <fullName evidence="1">Uncharacterized protein</fullName>
    </submittedName>
</protein>
<reference evidence="1" key="2">
    <citation type="journal article" date="2015" name="Fish Shellfish Immunol.">
        <title>Early steps in the European eel (Anguilla anguilla)-Vibrio vulnificus interaction in the gills: Role of the RtxA13 toxin.</title>
        <authorList>
            <person name="Callol A."/>
            <person name="Pajuelo D."/>
            <person name="Ebbesson L."/>
            <person name="Teles M."/>
            <person name="MacKenzie S."/>
            <person name="Amaro C."/>
        </authorList>
    </citation>
    <scope>NUCLEOTIDE SEQUENCE</scope>
</reference>
<evidence type="ECO:0000313" key="1">
    <source>
        <dbReference type="EMBL" id="JAH94825.1"/>
    </source>
</evidence>
<dbReference type="AlphaFoldDB" id="A0A0E9WYZ8"/>
<dbReference type="EMBL" id="GBXM01013752">
    <property type="protein sequence ID" value="JAH94825.1"/>
    <property type="molecule type" value="Transcribed_RNA"/>
</dbReference>
<sequence length="84" mass="9715">MHQKLPYAESKHCDLKVNSIFCHCIVNVVIIWKCLEAQQVSEVFLLIVMCIQFPLKARFFPSSEKGGIVPFFHQGFFSVQDHCK</sequence>
<organism evidence="1">
    <name type="scientific">Anguilla anguilla</name>
    <name type="common">European freshwater eel</name>
    <name type="synonym">Muraena anguilla</name>
    <dbReference type="NCBI Taxonomy" id="7936"/>
    <lineage>
        <taxon>Eukaryota</taxon>
        <taxon>Metazoa</taxon>
        <taxon>Chordata</taxon>
        <taxon>Craniata</taxon>
        <taxon>Vertebrata</taxon>
        <taxon>Euteleostomi</taxon>
        <taxon>Actinopterygii</taxon>
        <taxon>Neopterygii</taxon>
        <taxon>Teleostei</taxon>
        <taxon>Anguilliformes</taxon>
        <taxon>Anguillidae</taxon>
        <taxon>Anguilla</taxon>
    </lineage>
</organism>
<name>A0A0E9WYZ8_ANGAN</name>